<feature type="binding site" evidence="1">
    <location>
        <position position="141"/>
    </location>
    <ligand>
        <name>Zn(2+)</name>
        <dbReference type="ChEBI" id="CHEBI:29105"/>
    </ligand>
</feature>
<organism evidence="4">
    <name type="scientific">Dissoconium aciculare CBS 342.82</name>
    <dbReference type="NCBI Taxonomy" id="1314786"/>
    <lineage>
        <taxon>Eukaryota</taxon>
        <taxon>Fungi</taxon>
        <taxon>Dikarya</taxon>
        <taxon>Ascomycota</taxon>
        <taxon>Pezizomycotina</taxon>
        <taxon>Dothideomycetes</taxon>
        <taxon>Dothideomycetidae</taxon>
        <taxon>Mycosphaerellales</taxon>
        <taxon>Dissoconiaceae</taxon>
        <taxon>Dissoconium</taxon>
    </lineage>
</organism>
<feature type="region of interest" description="Disordered" evidence="2">
    <location>
        <begin position="1"/>
        <end position="45"/>
    </location>
</feature>
<dbReference type="Proteomes" id="UP000504637">
    <property type="component" value="Unplaced"/>
</dbReference>
<dbReference type="SMART" id="SM01388">
    <property type="entry name" value="Mob1_phocein"/>
    <property type="match status" value="1"/>
</dbReference>
<dbReference type="InterPro" id="IPR005301">
    <property type="entry name" value="MOB_kinase_act_fam"/>
</dbReference>
<dbReference type="Pfam" id="PF03637">
    <property type="entry name" value="Mob1_phocein"/>
    <property type="match status" value="1"/>
</dbReference>
<protein>
    <submittedName>
        <fullName evidence="4">Mob1 family protein</fullName>
    </submittedName>
</protein>
<dbReference type="AlphaFoldDB" id="A0A6J3LUP0"/>
<dbReference type="OrthoDB" id="10262609at2759"/>
<evidence type="ECO:0000313" key="4">
    <source>
        <dbReference type="RefSeq" id="XP_033456414.1"/>
    </source>
</evidence>
<keyword evidence="1" id="KW-0862">Zinc</keyword>
<reference evidence="4" key="3">
    <citation type="submission" date="2025-08" db="UniProtKB">
        <authorList>
            <consortium name="RefSeq"/>
        </authorList>
    </citation>
    <scope>IDENTIFICATION</scope>
    <source>
        <strain evidence="4">CBS 342.82</strain>
    </source>
</reference>
<dbReference type="GeneID" id="54358327"/>
<feature type="binding site" evidence="1">
    <location>
        <position position="230"/>
    </location>
    <ligand>
        <name>Zn(2+)</name>
        <dbReference type="ChEBI" id="CHEBI:29105"/>
    </ligand>
</feature>
<feature type="binding site" evidence="1">
    <location>
        <position position="146"/>
    </location>
    <ligand>
        <name>Zn(2+)</name>
        <dbReference type="ChEBI" id="CHEBI:29105"/>
    </ligand>
</feature>
<evidence type="ECO:0000313" key="3">
    <source>
        <dbReference type="Proteomes" id="UP000504637"/>
    </source>
</evidence>
<sequence length="468" mass="50930">SSPRLPSPPPIAEDQTGPTSPAVGPFDENNKLPGSTPDGSASRRIRPGTMAEDMAEGPPLVELSELDSAFQLTEHLKALHYSYTHPAGSTSDVPVNADFARQLARPPANTSKEIWLYELGRFLIQKTNAIIVALFADSPACSSLTCPEMRASEWQYLCAVHDPPKSCSAIDYCCHTLDWAATTLTSSKMFPSRLGLGSGNTGGGGNDKVLQQQMKEITNIFRRVYRIYAHAWFQHRDMFWRVEAKSGLYVLFKTVCDEYGMIQPENYTIPAEAEGVELELASRSAEPVQAPKVLKRPDDSDEEKVTLPEPAGNHVVALGDTSKRHRHTKSGLPIPVAAPIQEEAEEHEDNSSAAAKELVDEASATKATPGHKASSKPTEDEEDELAPPSGILRSDTVKPIKSTSDDDVDQEEHADVTVVEIEPDLKNEESETNTTADDKPEATAATSAEIEDTDTEKPEKEAPTKSES</sequence>
<evidence type="ECO:0000256" key="2">
    <source>
        <dbReference type="SAM" id="MobiDB-lite"/>
    </source>
</evidence>
<proteinExistence type="predicted"/>
<name>A0A6J3LUP0_9PEZI</name>
<dbReference type="PANTHER" id="PTHR22599">
    <property type="entry name" value="MPS ONE BINDER KINASE ACTIVATOR-LIKE MOB"/>
    <property type="match status" value="1"/>
</dbReference>
<feature type="non-terminal residue" evidence="4">
    <location>
        <position position="1"/>
    </location>
</feature>
<reference evidence="4" key="2">
    <citation type="submission" date="2020-04" db="EMBL/GenBank/DDBJ databases">
        <authorList>
            <consortium name="NCBI Genome Project"/>
        </authorList>
    </citation>
    <scope>NUCLEOTIDE SEQUENCE</scope>
    <source>
        <strain evidence="4">CBS 342.82</strain>
    </source>
</reference>
<dbReference type="InterPro" id="IPR036703">
    <property type="entry name" value="MOB_kinase_act_sf"/>
</dbReference>
<feature type="non-terminal residue" evidence="4">
    <location>
        <position position="468"/>
    </location>
</feature>
<accession>A0A6J3LUP0</accession>
<feature type="compositionally biased region" description="Pro residues" evidence="2">
    <location>
        <begin position="1"/>
        <end position="11"/>
    </location>
</feature>
<dbReference type="RefSeq" id="XP_033456414.1">
    <property type="nucleotide sequence ID" value="XM_033600527.1"/>
</dbReference>
<feature type="binding site" evidence="1">
    <location>
        <position position="235"/>
    </location>
    <ligand>
        <name>Zn(2+)</name>
        <dbReference type="ChEBI" id="CHEBI:29105"/>
    </ligand>
</feature>
<gene>
    <name evidence="4" type="ORF">K489DRAFT_305144</name>
</gene>
<dbReference type="Gene3D" id="1.20.140.30">
    <property type="entry name" value="MOB kinase activator"/>
    <property type="match status" value="1"/>
</dbReference>
<keyword evidence="1" id="KW-0479">Metal-binding</keyword>
<evidence type="ECO:0000256" key="1">
    <source>
        <dbReference type="PIRSR" id="PIRSR605301-1"/>
    </source>
</evidence>
<feature type="region of interest" description="Disordered" evidence="2">
    <location>
        <begin position="282"/>
        <end position="468"/>
    </location>
</feature>
<feature type="compositionally biased region" description="Basic and acidic residues" evidence="2">
    <location>
        <begin position="295"/>
        <end position="306"/>
    </location>
</feature>
<feature type="compositionally biased region" description="Basic and acidic residues" evidence="2">
    <location>
        <begin position="455"/>
        <end position="468"/>
    </location>
</feature>
<keyword evidence="3" id="KW-1185">Reference proteome</keyword>
<reference evidence="4" key="1">
    <citation type="submission" date="2020-01" db="EMBL/GenBank/DDBJ databases">
        <authorList>
            <consortium name="DOE Joint Genome Institute"/>
            <person name="Haridas S."/>
            <person name="Albert R."/>
            <person name="Binder M."/>
            <person name="Bloem J."/>
            <person name="Labutti K."/>
            <person name="Salamov A."/>
            <person name="Andreopoulos B."/>
            <person name="Baker S.E."/>
            <person name="Barry K."/>
            <person name="Bills G."/>
            <person name="Bluhm B.H."/>
            <person name="Cannon C."/>
            <person name="Castanera R."/>
            <person name="Culley D.E."/>
            <person name="Daum C."/>
            <person name="Ezra D."/>
            <person name="Gonzalez J.B."/>
            <person name="Henrissat B."/>
            <person name="Kuo A."/>
            <person name="Liang C."/>
            <person name="Lipzen A."/>
            <person name="Lutzoni F."/>
            <person name="Magnuson J."/>
            <person name="Mondo S."/>
            <person name="Nolan M."/>
            <person name="Ohm R."/>
            <person name="Pangilinan J."/>
            <person name="Park H.-J."/>
            <person name="Ramirez L."/>
            <person name="Alfaro M."/>
            <person name="Sun H."/>
            <person name="Tritt A."/>
            <person name="Yoshinaga Y."/>
            <person name="Zwiers L.-H."/>
            <person name="Turgeon B.G."/>
            <person name="Goodwin S.B."/>
            <person name="Spatafora J.W."/>
            <person name="Crous P.W."/>
            <person name="Grigoriev I.V."/>
        </authorList>
    </citation>
    <scope>NUCLEOTIDE SEQUENCE</scope>
    <source>
        <strain evidence="4">CBS 342.82</strain>
    </source>
</reference>
<dbReference type="SUPFAM" id="SSF101152">
    <property type="entry name" value="Mob1/phocein"/>
    <property type="match status" value="1"/>
</dbReference>